<dbReference type="EMBL" id="HE804045">
    <property type="protein sequence ID" value="CCH28722.1"/>
    <property type="molecule type" value="Genomic_DNA"/>
</dbReference>
<gene>
    <name evidence="2" type="ordered locus">BN6_13980</name>
</gene>
<dbReference type="eggNOG" id="COG1357">
    <property type="taxonomic scope" value="Bacteria"/>
</dbReference>
<accession>K0JT67</accession>
<dbReference type="HOGENOM" id="CLU_1239407_0_0_11"/>
<reference evidence="2 3" key="1">
    <citation type="journal article" date="2012" name="BMC Genomics">
        <title>Complete genome sequence of Saccharothrix espanaensis DSM 44229T and comparison to the other completely sequenced Pseudonocardiaceae.</title>
        <authorList>
            <person name="Strobel T."/>
            <person name="Al-Dilaimi A."/>
            <person name="Blom J."/>
            <person name="Gessner A."/>
            <person name="Kalinowski J."/>
            <person name="Luzhetska M."/>
            <person name="Puhler A."/>
            <person name="Szczepanowski R."/>
            <person name="Bechthold A."/>
            <person name="Ruckert C."/>
        </authorList>
    </citation>
    <scope>NUCLEOTIDE SEQUENCE [LARGE SCALE GENOMIC DNA]</scope>
    <source>
        <strain evidence="3">ATCC 51144 / DSM 44229 / JCM 9112 / NBRC 15066 / NRRL 15764</strain>
    </source>
</reference>
<protein>
    <submittedName>
        <fullName evidence="2">Uncharacterized protein</fullName>
    </submittedName>
</protein>
<feature type="region of interest" description="Disordered" evidence="1">
    <location>
        <begin position="44"/>
        <end position="79"/>
    </location>
</feature>
<dbReference type="Proteomes" id="UP000006281">
    <property type="component" value="Chromosome"/>
</dbReference>
<dbReference type="STRING" id="1179773.BN6_13980"/>
<dbReference type="AlphaFoldDB" id="K0JT67"/>
<name>K0JT67_SACES</name>
<proteinExistence type="predicted"/>
<dbReference type="PATRIC" id="fig|1179773.3.peg.1404"/>
<sequence>MVGGDEWSGGERAGVRAVRRVADRLERRGRRRWGSGVVPGVAAAAFDRDRAAAEGNRPEPPGAGGRRDRGRRARAPGHRPLHKAADQLGSAHAAVRLAGLYAMQRLGQAEPEQRTTILNVLCAYLRMPFPAVPGVLPDDASTAERERFDELVTARAQERQVRITAHRVLAHHRRRDQPEHFWAATTIDLTGATCTARTSAASTCAARTWRAPTSRRATCGASG</sequence>
<evidence type="ECO:0000313" key="2">
    <source>
        <dbReference type="EMBL" id="CCH28722.1"/>
    </source>
</evidence>
<dbReference type="KEGG" id="sesp:BN6_13980"/>
<keyword evidence="3" id="KW-1185">Reference proteome</keyword>
<organism evidence="2 3">
    <name type="scientific">Saccharothrix espanaensis (strain ATCC 51144 / DSM 44229 / JCM 9112 / NBRC 15066 / NRRL 15764)</name>
    <dbReference type="NCBI Taxonomy" id="1179773"/>
    <lineage>
        <taxon>Bacteria</taxon>
        <taxon>Bacillati</taxon>
        <taxon>Actinomycetota</taxon>
        <taxon>Actinomycetes</taxon>
        <taxon>Pseudonocardiales</taxon>
        <taxon>Pseudonocardiaceae</taxon>
        <taxon>Saccharothrix</taxon>
    </lineage>
</organism>
<evidence type="ECO:0000313" key="3">
    <source>
        <dbReference type="Proteomes" id="UP000006281"/>
    </source>
</evidence>
<evidence type="ECO:0000256" key="1">
    <source>
        <dbReference type="SAM" id="MobiDB-lite"/>
    </source>
</evidence>
<feature type="compositionally biased region" description="Basic residues" evidence="1">
    <location>
        <begin position="68"/>
        <end position="79"/>
    </location>
</feature>